<dbReference type="GO" id="GO:0016989">
    <property type="term" value="F:sigma factor antagonist activity"/>
    <property type="evidence" value="ECO:0007669"/>
    <property type="project" value="TreeGrafter"/>
</dbReference>
<proteinExistence type="predicted"/>
<organism evidence="4 5">
    <name type="scientific">Chitinophaga filiformis</name>
    <name type="common">Myxococcus filiformis</name>
    <name type="synonym">Flexibacter filiformis</name>
    <dbReference type="NCBI Taxonomy" id="104663"/>
    <lineage>
        <taxon>Bacteria</taxon>
        <taxon>Pseudomonadati</taxon>
        <taxon>Bacteroidota</taxon>
        <taxon>Chitinophagia</taxon>
        <taxon>Chitinophagales</taxon>
        <taxon>Chitinophagaceae</taxon>
        <taxon>Chitinophaga</taxon>
    </lineage>
</organism>
<dbReference type="Gene3D" id="2.60.120.1440">
    <property type="match status" value="1"/>
</dbReference>
<dbReference type="Pfam" id="PF16344">
    <property type="entry name" value="FecR_C"/>
    <property type="match status" value="1"/>
</dbReference>
<dbReference type="RefSeq" id="WP_089828944.1">
    <property type="nucleotide sequence ID" value="NZ_FNBN01000001.1"/>
</dbReference>
<accession>A0A1G7IFQ8</accession>
<protein>
    <submittedName>
        <fullName evidence="4">FecR protein</fullName>
    </submittedName>
</protein>
<dbReference type="OrthoDB" id="645173at2"/>
<evidence type="ECO:0000313" key="5">
    <source>
        <dbReference type="Proteomes" id="UP000199045"/>
    </source>
</evidence>
<dbReference type="Gene3D" id="3.55.50.30">
    <property type="match status" value="1"/>
</dbReference>
<dbReference type="Proteomes" id="UP000199045">
    <property type="component" value="Unassembled WGS sequence"/>
</dbReference>
<dbReference type="InterPro" id="IPR012373">
    <property type="entry name" value="Ferrdict_sens_TM"/>
</dbReference>
<evidence type="ECO:0000256" key="1">
    <source>
        <dbReference type="SAM" id="Phobius"/>
    </source>
</evidence>
<name>A0A1G7IFQ8_CHIFI</name>
<dbReference type="Pfam" id="PF04773">
    <property type="entry name" value="FecR"/>
    <property type="match status" value="1"/>
</dbReference>
<gene>
    <name evidence="4" type="ORF">SAMN04488121_101824</name>
</gene>
<reference evidence="4 5" key="1">
    <citation type="submission" date="2016-10" db="EMBL/GenBank/DDBJ databases">
        <authorList>
            <person name="de Groot N.N."/>
        </authorList>
    </citation>
    <scope>NUCLEOTIDE SEQUENCE [LARGE SCALE GENOMIC DNA]</scope>
    <source>
        <strain evidence="4 5">DSM 527</strain>
    </source>
</reference>
<keyword evidence="1" id="KW-0812">Transmembrane</keyword>
<keyword evidence="1" id="KW-1133">Transmembrane helix</keyword>
<dbReference type="InterPro" id="IPR006860">
    <property type="entry name" value="FecR"/>
</dbReference>
<dbReference type="InterPro" id="IPR032508">
    <property type="entry name" value="FecR_C"/>
</dbReference>
<dbReference type="AlphaFoldDB" id="A0A1G7IFQ8"/>
<dbReference type="STRING" id="104663.SAMN04488121_101824"/>
<evidence type="ECO:0000259" key="3">
    <source>
        <dbReference type="Pfam" id="PF16344"/>
    </source>
</evidence>
<evidence type="ECO:0000313" key="4">
    <source>
        <dbReference type="EMBL" id="SDF11139.1"/>
    </source>
</evidence>
<dbReference type="EMBL" id="FNBN01000001">
    <property type="protein sequence ID" value="SDF11139.1"/>
    <property type="molecule type" value="Genomic_DNA"/>
</dbReference>
<keyword evidence="1" id="KW-0472">Membrane</keyword>
<dbReference type="PANTHER" id="PTHR30273">
    <property type="entry name" value="PERIPLASMIC SIGNAL SENSOR AND SIGMA FACTOR ACTIVATOR FECR-RELATED"/>
    <property type="match status" value="1"/>
</dbReference>
<dbReference type="PANTHER" id="PTHR30273:SF2">
    <property type="entry name" value="PROTEIN FECR"/>
    <property type="match status" value="1"/>
</dbReference>
<feature type="transmembrane region" description="Helical" evidence="1">
    <location>
        <begin position="93"/>
        <end position="112"/>
    </location>
</feature>
<feature type="domain" description="Protein FecR C-terminal" evidence="3">
    <location>
        <begin position="285"/>
        <end position="352"/>
    </location>
</feature>
<evidence type="ECO:0000259" key="2">
    <source>
        <dbReference type="Pfam" id="PF04773"/>
    </source>
</evidence>
<sequence>MDYSAYDTADFVCDDSFVAWVKEGRDGAHWEQVIKQYPGKQELILQARTIILAAAQLPPFQLKAQDQQQMWDQIRSQMDTTGMAPVKKSRFTYWYWAAAAVCIMAGAALWWMRPEKETAVAYTRLLKEAKLDGNRRIEEVNEESTVRTVRLPDGSSVVLEPGARISYPVCATNNCKREVYLTGAAFFEVSRNTLQPFVVYANEMVINVLGTSFHVKAYDKDSLVQVYVKTGKIALSVQPLGSKVVSNVSANQQAILQRNTLAVSVQLPEQHHIDQEAPEATTYSFVFNDAPVDSVMSTIENAYGVHIAYDRALLADCRLTASLTDEPLYEKMRLICKALEADCIIKGNDITLSAKGCHRY</sequence>
<feature type="domain" description="FecR protein" evidence="2">
    <location>
        <begin position="146"/>
        <end position="227"/>
    </location>
</feature>